<dbReference type="PROSITE" id="PS51375">
    <property type="entry name" value="PPR"/>
    <property type="match status" value="1"/>
</dbReference>
<proteinExistence type="inferred from homology"/>
<dbReference type="Pfam" id="PF01535">
    <property type="entry name" value="PPR"/>
    <property type="match status" value="1"/>
</dbReference>
<dbReference type="NCBIfam" id="TIGR00756">
    <property type="entry name" value="PPR"/>
    <property type="match status" value="2"/>
</dbReference>
<dbReference type="InterPro" id="IPR011990">
    <property type="entry name" value="TPR-like_helical_dom_sf"/>
</dbReference>
<protein>
    <recommendedName>
        <fullName evidence="6">Pentatricopeptide repeat-containing protein</fullName>
    </recommendedName>
</protein>
<comment type="similarity">
    <text evidence="1">Belongs to the PPR family. P subfamily.</text>
</comment>
<dbReference type="Gramene" id="evm.model.03.571">
    <property type="protein sequence ID" value="cds.evm.model.03.571"/>
    <property type="gene ID" value="evm.TU.03.571"/>
</dbReference>
<dbReference type="PANTHER" id="PTHR46128:SF329">
    <property type="entry name" value="MITOCHONDRIAL GROUP I INTRON SPLICING FACTOR DMR1"/>
    <property type="match status" value="1"/>
</dbReference>
<dbReference type="EMBL" id="UZAU01000261">
    <property type="status" value="NOT_ANNOTATED_CDS"/>
    <property type="molecule type" value="Genomic_DNA"/>
</dbReference>
<dbReference type="Pfam" id="PF13041">
    <property type="entry name" value="PPR_2"/>
    <property type="match status" value="1"/>
</dbReference>
<name>A0A803P9J3_CANSA</name>
<dbReference type="OMA" id="CEFKAME"/>
<dbReference type="EnsemblPlants" id="evm.model.03.571">
    <property type="protein sequence ID" value="cds.evm.model.03.571"/>
    <property type="gene ID" value="evm.TU.03.571"/>
</dbReference>
<accession>A0A803P9J3</accession>
<dbReference type="InterPro" id="IPR050872">
    <property type="entry name" value="PPR_P_subfamily"/>
</dbReference>
<dbReference type="PANTHER" id="PTHR46128">
    <property type="entry name" value="MITOCHONDRIAL GROUP I INTRON SPLICING FACTOR CCM1"/>
    <property type="match status" value="1"/>
</dbReference>
<sequence>MGSASLLPKHVASVVKYQRDPLKALEMFNSVKREDGFKHTFLTYKCMVDKLGFHGEFEAMERLLLEMRMNVDNGLLKGVYIGAMRNYGRTVMNLLIEAGYFNQAHKVYMRMKDKGIEPDVYTYTIRIKSFCRTNRPHAALRLLNNMPSQGCEFNAVAYCTVISGFYEQDYRAEAYELFVNMLSQEGAQCLCVTRRCAPPARVAHGTTAARRGFSTDGAASLRSWHEGSSS</sequence>
<evidence type="ECO:0008006" key="6">
    <source>
        <dbReference type="Google" id="ProtNLM"/>
    </source>
</evidence>
<evidence type="ECO:0000313" key="5">
    <source>
        <dbReference type="Proteomes" id="UP000596661"/>
    </source>
</evidence>
<dbReference type="Proteomes" id="UP000596661">
    <property type="component" value="Chromosome 3"/>
</dbReference>
<evidence type="ECO:0000256" key="1">
    <source>
        <dbReference type="ARBA" id="ARBA00007626"/>
    </source>
</evidence>
<feature type="repeat" description="PPR" evidence="3">
    <location>
        <begin position="119"/>
        <end position="153"/>
    </location>
</feature>
<reference evidence="4" key="2">
    <citation type="submission" date="2021-03" db="UniProtKB">
        <authorList>
            <consortium name="EnsemblPlants"/>
        </authorList>
    </citation>
    <scope>IDENTIFICATION</scope>
</reference>
<keyword evidence="2" id="KW-0677">Repeat</keyword>
<keyword evidence="5" id="KW-1185">Reference proteome</keyword>
<dbReference type="InterPro" id="IPR002885">
    <property type="entry name" value="PPR_rpt"/>
</dbReference>
<dbReference type="Gene3D" id="1.25.40.10">
    <property type="entry name" value="Tetratricopeptide repeat domain"/>
    <property type="match status" value="2"/>
</dbReference>
<organism evidence="4 5">
    <name type="scientific">Cannabis sativa</name>
    <name type="common">Hemp</name>
    <name type="synonym">Marijuana</name>
    <dbReference type="NCBI Taxonomy" id="3483"/>
    <lineage>
        <taxon>Eukaryota</taxon>
        <taxon>Viridiplantae</taxon>
        <taxon>Streptophyta</taxon>
        <taxon>Embryophyta</taxon>
        <taxon>Tracheophyta</taxon>
        <taxon>Spermatophyta</taxon>
        <taxon>Magnoliopsida</taxon>
        <taxon>eudicotyledons</taxon>
        <taxon>Gunneridae</taxon>
        <taxon>Pentapetalae</taxon>
        <taxon>rosids</taxon>
        <taxon>fabids</taxon>
        <taxon>Rosales</taxon>
        <taxon>Cannabaceae</taxon>
        <taxon>Cannabis</taxon>
    </lineage>
</organism>
<evidence type="ECO:0000256" key="3">
    <source>
        <dbReference type="PROSITE-ProRule" id="PRU00708"/>
    </source>
</evidence>
<reference evidence="4" key="1">
    <citation type="submission" date="2018-11" db="EMBL/GenBank/DDBJ databases">
        <authorList>
            <person name="Grassa J C."/>
        </authorList>
    </citation>
    <scope>NUCLEOTIDE SEQUENCE [LARGE SCALE GENOMIC DNA]</scope>
</reference>
<evidence type="ECO:0000313" key="4">
    <source>
        <dbReference type="EnsemblPlants" id="cds.evm.model.03.571"/>
    </source>
</evidence>
<dbReference type="AlphaFoldDB" id="A0A803P9J3"/>
<evidence type="ECO:0000256" key="2">
    <source>
        <dbReference type="ARBA" id="ARBA00022737"/>
    </source>
</evidence>